<feature type="compositionally biased region" description="Polar residues" evidence="1">
    <location>
        <begin position="191"/>
        <end position="202"/>
    </location>
</feature>
<organism evidence="2 3">
    <name type="scientific">Funneliformis geosporum</name>
    <dbReference type="NCBI Taxonomy" id="1117311"/>
    <lineage>
        <taxon>Eukaryota</taxon>
        <taxon>Fungi</taxon>
        <taxon>Fungi incertae sedis</taxon>
        <taxon>Mucoromycota</taxon>
        <taxon>Glomeromycotina</taxon>
        <taxon>Glomeromycetes</taxon>
        <taxon>Glomerales</taxon>
        <taxon>Glomeraceae</taxon>
        <taxon>Funneliformis</taxon>
    </lineage>
</organism>
<dbReference type="EMBL" id="CAMKVN010005998">
    <property type="protein sequence ID" value="CAI2189722.1"/>
    <property type="molecule type" value="Genomic_DNA"/>
</dbReference>
<dbReference type="AlphaFoldDB" id="A0A9W4T240"/>
<keyword evidence="3" id="KW-1185">Reference proteome</keyword>
<feature type="region of interest" description="Disordered" evidence="1">
    <location>
        <begin position="188"/>
        <end position="243"/>
    </location>
</feature>
<name>A0A9W4T240_9GLOM</name>
<evidence type="ECO:0000256" key="1">
    <source>
        <dbReference type="SAM" id="MobiDB-lite"/>
    </source>
</evidence>
<evidence type="ECO:0000313" key="2">
    <source>
        <dbReference type="EMBL" id="CAI2189722.1"/>
    </source>
</evidence>
<gene>
    <name evidence="2" type="ORF">FWILDA_LOCUS14221</name>
</gene>
<proteinExistence type="predicted"/>
<dbReference type="OrthoDB" id="2427998at2759"/>
<comment type="caution">
    <text evidence="2">The sequence shown here is derived from an EMBL/GenBank/DDBJ whole genome shotgun (WGS) entry which is preliminary data.</text>
</comment>
<sequence length="638" mass="73392">MIKDSSGDCLQTSERRTVWPDDSRDTRDCERVLEDNNQMFESVVIEYLDKTLSKDWSILGILEFARPKLSPDTINNFKEDLYVVLRGYLEKCNVHVNAKKKVKKILTNFNTYFSIDKVRQFIIELEYNTETRMNVTSAYTIEVLKDQQDNRKLINQLREDISSINSNLEDGQEQVNVQVTCDRIASLRSADPSTGASQSNFQEDGEKDEEENEEEDEDEEEEKDEDNATNNNANYVAKKNFPENNYDHNDDFVEVTYVDSLECQSRTSRWLLSSGTDVLNVLSKYEKIVPENQKCLNPVCWGILDLTGAHPETKALFSPEDWAEMVNNFKQEVKLSQTDIPKIVIHFFDEVNQIVKNNHDPTMEIDRLFPEVIEKKYNITLSTEEKVNIFALKRAIVTYIENLKGADLLVSESDFDNSFPNSLMKRFLDQDEVKIDVGEICCWGSAQRRNEGRSVILRARVGQKCDFRGILKNSVDKLEAIVGLRSGGLPTAHRRKIFEDHIDLSVTMRDILYSFFKSNQNASDDILHRTFLLGTQSWGWTHDVYGMDCKATNICRFGKLCRTKMPHTSETIGCLEAFYAVMLNVKATLKDIREHVNSVALVHSQAHRNGKRKFEDSKVGGCFGEIKTSPRKIRTKYL</sequence>
<feature type="compositionally biased region" description="Acidic residues" evidence="1">
    <location>
        <begin position="203"/>
        <end position="227"/>
    </location>
</feature>
<evidence type="ECO:0000313" key="3">
    <source>
        <dbReference type="Proteomes" id="UP001153678"/>
    </source>
</evidence>
<accession>A0A9W4T240</accession>
<protein>
    <submittedName>
        <fullName evidence="2">9960_t:CDS:1</fullName>
    </submittedName>
</protein>
<dbReference type="Proteomes" id="UP001153678">
    <property type="component" value="Unassembled WGS sequence"/>
</dbReference>
<reference evidence="2" key="1">
    <citation type="submission" date="2022-08" db="EMBL/GenBank/DDBJ databases">
        <authorList>
            <person name="Kallberg Y."/>
            <person name="Tangrot J."/>
            <person name="Rosling A."/>
        </authorList>
    </citation>
    <scope>NUCLEOTIDE SEQUENCE</scope>
    <source>
        <strain evidence="2">Wild A</strain>
    </source>
</reference>